<evidence type="ECO:0000313" key="1">
    <source>
        <dbReference type="EMBL" id="SDY54246.1"/>
    </source>
</evidence>
<sequence>MPEEKIVITRWAKQPAATFAPLGIKKDKAVSGNEMIPAKKMAVWQGRSRSHQQA</sequence>
<evidence type="ECO:0000313" key="2">
    <source>
        <dbReference type="Proteomes" id="UP000198640"/>
    </source>
</evidence>
<proteinExistence type="predicted"/>
<dbReference type="AlphaFoldDB" id="A0A1H3KQF7"/>
<name>A0A1H3KQF7_9PROT</name>
<protein>
    <submittedName>
        <fullName evidence="1">Uncharacterized protein</fullName>
    </submittedName>
</protein>
<reference evidence="1 2" key="1">
    <citation type="submission" date="2016-10" db="EMBL/GenBank/DDBJ databases">
        <authorList>
            <person name="de Groot N.N."/>
        </authorList>
    </citation>
    <scope>NUCLEOTIDE SEQUENCE [LARGE SCALE GENOMIC DNA]</scope>
    <source>
        <strain evidence="1 2">Nm1</strain>
    </source>
</reference>
<gene>
    <name evidence="1" type="ORF">SAMN05421881_10428</name>
</gene>
<organism evidence="1 2">
    <name type="scientific">Nitrosomonas halophila</name>
    <dbReference type="NCBI Taxonomy" id="44576"/>
    <lineage>
        <taxon>Bacteria</taxon>
        <taxon>Pseudomonadati</taxon>
        <taxon>Pseudomonadota</taxon>
        <taxon>Betaproteobacteria</taxon>
        <taxon>Nitrosomonadales</taxon>
        <taxon>Nitrosomonadaceae</taxon>
        <taxon>Nitrosomonas</taxon>
    </lineage>
</organism>
<dbReference type="Proteomes" id="UP000198640">
    <property type="component" value="Unassembled WGS sequence"/>
</dbReference>
<keyword evidence="2" id="KW-1185">Reference proteome</keyword>
<accession>A0A1H3KQF7</accession>
<dbReference type="EMBL" id="FNOY01000042">
    <property type="protein sequence ID" value="SDY54246.1"/>
    <property type="molecule type" value="Genomic_DNA"/>
</dbReference>